<accession>A0ABW0EBD0</accession>
<dbReference type="Gene3D" id="1.25.40.10">
    <property type="entry name" value="Tetratricopeptide repeat domain"/>
    <property type="match status" value="2"/>
</dbReference>
<organism evidence="3 4">
    <name type="scientific">Adhaeribacter terreus</name>
    <dbReference type="NCBI Taxonomy" id="529703"/>
    <lineage>
        <taxon>Bacteria</taxon>
        <taxon>Pseudomonadati</taxon>
        <taxon>Bacteroidota</taxon>
        <taxon>Cytophagia</taxon>
        <taxon>Cytophagales</taxon>
        <taxon>Hymenobacteraceae</taxon>
        <taxon>Adhaeribacter</taxon>
    </lineage>
</organism>
<dbReference type="InterPro" id="IPR050498">
    <property type="entry name" value="Ycf3"/>
</dbReference>
<proteinExistence type="predicted"/>
<evidence type="ECO:0000313" key="3">
    <source>
        <dbReference type="EMBL" id="MFC5270550.1"/>
    </source>
</evidence>
<dbReference type="RefSeq" id="WP_378016918.1">
    <property type="nucleotide sequence ID" value="NZ_JBHSKT010000004.1"/>
</dbReference>
<dbReference type="PANTHER" id="PTHR44858">
    <property type="entry name" value="TETRATRICOPEPTIDE REPEAT PROTEIN 6"/>
    <property type="match status" value="1"/>
</dbReference>
<gene>
    <name evidence="3" type="ORF">ACFPIB_08030</name>
</gene>
<dbReference type="PANTHER" id="PTHR44858:SF1">
    <property type="entry name" value="UDP-N-ACETYLGLUCOSAMINE--PEPTIDE N-ACETYLGLUCOSAMINYLTRANSFERASE SPINDLY-RELATED"/>
    <property type="match status" value="1"/>
</dbReference>
<keyword evidence="2" id="KW-0802">TPR repeat</keyword>
<dbReference type="Pfam" id="PF13181">
    <property type="entry name" value="TPR_8"/>
    <property type="match status" value="1"/>
</dbReference>
<evidence type="ECO:0000256" key="2">
    <source>
        <dbReference type="ARBA" id="ARBA00022803"/>
    </source>
</evidence>
<evidence type="ECO:0000313" key="4">
    <source>
        <dbReference type="Proteomes" id="UP001596161"/>
    </source>
</evidence>
<dbReference type="SUPFAM" id="SSF81901">
    <property type="entry name" value="HCP-like"/>
    <property type="match status" value="1"/>
</dbReference>
<evidence type="ECO:0000256" key="1">
    <source>
        <dbReference type="ARBA" id="ARBA00022737"/>
    </source>
</evidence>
<dbReference type="InterPro" id="IPR011990">
    <property type="entry name" value="TPR-like_helical_dom_sf"/>
</dbReference>
<reference evidence="4" key="1">
    <citation type="journal article" date="2019" name="Int. J. Syst. Evol. Microbiol.">
        <title>The Global Catalogue of Microorganisms (GCM) 10K type strain sequencing project: providing services to taxonomists for standard genome sequencing and annotation.</title>
        <authorList>
            <consortium name="The Broad Institute Genomics Platform"/>
            <consortium name="The Broad Institute Genome Sequencing Center for Infectious Disease"/>
            <person name="Wu L."/>
            <person name="Ma J."/>
        </authorList>
    </citation>
    <scope>NUCLEOTIDE SEQUENCE [LARGE SCALE GENOMIC DNA]</scope>
    <source>
        <strain evidence="4">KACC 12602</strain>
    </source>
</reference>
<dbReference type="SMART" id="SM00028">
    <property type="entry name" value="TPR"/>
    <property type="match status" value="4"/>
</dbReference>
<dbReference type="Pfam" id="PF13432">
    <property type="entry name" value="TPR_16"/>
    <property type="match status" value="1"/>
</dbReference>
<name>A0ABW0EBD0_9BACT</name>
<dbReference type="InterPro" id="IPR019734">
    <property type="entry name" value="TPR_rpt"/>
</dbReference>
<keyword evidence="4" id="KW-1185">Reference proteome</keyword>
<dbReference type="Proteomes" id="UP001596161">
    <property type="component" value="Unassembled WGS sequence"/>
</dbReference>
<sequence length="219" mass="25490">MDKYFLEVQNEQFLEGYNFFIEGEYREAINCFNKLISKEKPSAFYYYWRGQAHYSANLIDLAKWDYLKALEQDADQPIIYFSAGLIFYYRKSFDLAEEWMKNSIRSLDDNAPIFGNAVFDASGPYLYLGNIFCFKKDINLAYACYKKAIQLNNDCLYAVFNLAILYWAEEKFDDALVVLDQAISLGSDTAVFLYSFIKKKSKTVMGRPAIDFIVTGFEE</sequence>
<dbReference type="EMBL" id="JBHSKT010000004">
    <property type="protein sequence ID" value="MFC5270550.1"/>
    <property type="molecule type" value="Genomic_DNA"/>
</dbReference>
<comment type="caution">
    <text evidence="3">The sequence shown here is derived from an EMBL/GenBank/DDBJ whole genome shotgun (WGS) entry which is preliminary data.</text>
</comment>
<protein>
    <submittedName>
        <fullName evidence="3">Tetratricopeptide repeat protein</fullName>
    </submittedName>
</protein>
<keyword evidence="1" id="KW-0677">Repeat</keyword>